<proteinExistence type="predicted"/>
<reference evidence="2 3" key="1">
    <citation type="submission" date="2011-11" db="EMBL/GenBank/DDBJ databases">
        <title>Improved High-Quality Draft sequence of Beggiatoa alba B18lD.</title>
        <authorList>
            <consortium name="US DOE Joint Genome Institute"/>
            <person name="Lucas S."/>
            <person name="Han J."/>
            <person name="Lapidus A."/>
            <person name="Cheng J.-F."/>
            <person name="Goodwin L."/>
            <person name="Pitluck S."/>
            <person name="Peters L."/>
            <person name="Mikhailova N."/>
            <person name="Held B."/>
            <person name="Detter J.C."/>
            <person name="Han C."/>
            <person name="Tapia R."/>
            <person name="Land M."/>
            <person name="Hauser L."/>
            <person name="Kyrpides N."/>
            <person name="Ivanova N."/>
            <person name="Pagani I."/>
            <person name="Samuel K."/>
            <person name="Teske A."/>
            <person name="Mueller J."/>
            <person name="Woyke T."/>
        </authorList>
    </citation>
    <scope>NUCLEOTIDE SEQUENCE [LARGE SCALE GENOMIC DNA]</scope>
    <source>
        <strain evidence="2 3">B18LD</strain>
    </source>
</reference>
<sequence length="155" mass="16967">MPYPLVVMLLLIPISFLTTCAPPSGDKQNADIPVTTKSIAQATTPNLSQRVQQNIQIQKVDISILETYPLQINVVAQVTVPNSCLTVGDISEDRQNSTFNLTLLSAPQTNSHCVEQPQTIEQIIPLNLQGLNAGVYTVNINEASTEFELMMDMVL</sequence>
<feature type="signal peptide" evidence="1">
    <location>
        <begin position="1"/>
        <end position="20"/>
    </location>
</feature>
<dbReference type="OrthoDB" id="7064462at2"/>
<keyword evidence="3" id="KW-1185">Reference proteome</keyword>
<dbReference type="HOGENOM" id="CLU_1692074_0_0_6"/>
<organism evidence="2 3">
    <name type="scientific">Beggiatoa alba B18LD</name>
    <dbReference type="NCBI Taxonomy" id="395493"/>
    <lineage>
        <taxon>Bacteria</taxon>
        <taxon>Pseudomonadati</taxon>
        <taxon>Pseudomonadota</taxon>
        <taxon>Gammaproteobacteria</taxon>
        <taxon>Thiotrichales</taxon>
        <taxon>Thiotrichaceae</taxon>
        <taxon>Beggiatoa</taxon>
    </lineage>
</organism>
<evidence type="ECO:0000256" key="1">
    <source>
        <dbReference type="SAM" id="SignalP"/>
    </source>
</evidence>
<gene>
    <name evidence="2" type="ORF">BegalDRAFT_0606</name>
</gene>
<accession>I3CD28</accession>
<dbReference type="STRING" id="395493.BegalDRAFT_0606"/>
<name>I3CD28_9GAMM</name>
<protein>
    <submittedName>
        <fullName evidence="2">Uncharacterized protein</fullName>
    </submittedName>
</protein>
<dbReference type="eggNOG" id="COG5513">
    <property type="taxonomic scope" value="Bacteria"/>
</dbReference>
<evidence type="ECO:0000313" key="3">
    <source>
        <dbReference type="Proteomes" id="UP000005744"/>
    </source>
</evidence>
<dbReference type="Proteomes" id="UP000005744">
    <property type="component" value="Unassembled WGS sequence"/>
</dbReference>
<dbReference type="EMBL" id="JH600070">
    <property type="protein sequence ID" value="EIJ41521.1"/>
    <property type="molecule type" value="Genomic_DNA"/>
</dbReference>
<dbReference type="AlphaFoldDB" id="I3CD28"/>
<keyword evidence="1" id="KW-0732">Signal</keyword>
<dbReference type="RefSeq" id="WP_002683528.1">
    <property type="nucleotide sequence ID" value="NZ_JH600070.1"/>
</dbReference>
<evidence type="ECO:0000313" key="2">
    <source>
        <dbReference type="EMBL" id="EIJ41521.1"/>
    </source>
</evidence>
<feature type="chain" id="PRO_5003668641" evidence="1">
    <location>
        <begin position="21"/>
        <end position="155"/>
    </location>
</feature>